<dbReference type="InterPro" id="IPR001258">
    <property type="entry name" value="NHL_repeat"/>
</dbReference>
<evidence type="ECO:0000256" key="10">
    <source>
        <dbReference type="PIRSR" id="PIRSR600720-3"/>
    </source>
</evidence>
<dbReference type="GO" id="GO:0046872">
    <property type="term" value="F:metal ion binding"/>
    <property type="evidence" value="ECO:0007669"/>
    <property type="project" value="UniProtKB-KW"/>
</dbReference>
<dbReference type="Pfam" id="PF01436">
    <property type="entry name" value="NHL"/>
    <property type="match status" value="2"/>
</dbReference>
<dbReference type="GO" id="GO:0005576">
    <property type="term" value="C:extracellular region"/>
    <property type="evidence" value="ECO:0007669"/>
    <property type="project" value="TreeGrafter"/>
</dbReference>
<evidence type="ECO:0000256" key="6">
    <source>
        <dbReference type="ARBA" id="ARBA00023180"/>
    </source>
</evidence>
<evidence type="ECO:0000256" key="7">
    <source>
        <dbReference type="ARBA" id="ARBA00023239"/>
    </source>
</evidence>
<evidence type="ECO:0000256" key="1">
    <source>
        <dbReference type="ARBA" id="ARBA00012343"/>
    </source>
</evidence>
<sequence>MVIVRYFTIASALLVSCFSFPTDLNIRRILDKLYSFPDTPEILSEDPNWPDNNVDIGQIGGLAIALNNDLVVFHRGSRKWGFGSFNSDNTYAQKDQGPIAAETIVHFDVKNGKKINGEGANKYYMPHGLTIDGAGNKWVTDVALHQVFRIPSDQSEPDLELGTAFVPGKTNNTFCKPTDVAVASNGDFFVADGYCNGRVMKFSKDGSLITEWGHKSNNGGPVTEYTLNVPHSLALVEELDLLCVADRENSRILCYRAGINDPSKAGDFHGTLVKFDQIGRVFAIEYSPVNQVMYAVVSPEENELGARGFTIEMDGRIVDSWGVVNMGSHSQPHDVTVSKNGNDVFVGDIGDVRPVTRFRKKKQIYVG</sequence>
<dbReference type="PANTHER" id="PTHR10680">
    <property type="entry name" value="PEPTIDYL-GLYCINE ALPHA-AMIDATING MONOOXYGENASE"/>
    <property type="match status" value="1"/>
</dbReference>
<feature type="binding site" evidence="9">
    <location>
        <position position="334"/>
    </location>
    <ligand>
        <name>Ca(2+)</name>
        <dbReference type="ChEBI" id="CHEBI:29108"/>
        <note>structural</note>
    </ligand>
</feature>
<evidence type="ECO:0000256" key="9">
    <source>
        <dbReference type="PIRSR" id="PIRSR600720-2"/>
    </source>
</evidence>
<feature type="repeat" description="NHL" evidence="11">
    <location>
        <begin position="166"/>
        <end position="205"/>
    </location>
</feature>
<dbReference type="GO" id="GO:0006518">
    <property type="term" value="P:peptide metabolic process"/>
    <property type="evidence" value="ECO:0007669"/>
    <property type="project" value="InterPro"/>
</dbReference>
<feature type="binding site" evidence="8">
    <location>
        <position position="75"/>
    </location>
    <ligand>
        <name>a protein</name>
        <dbReference type="ChEBI" id="CHEBI:16541"/>
    </ligand>
    <ligandPart>
        <name>C-terminal Xaa-(2S)-2-hydroxyglycine residue</name>
        <dbReference type="ChEBI" id="CHEBI:142768"/>
    </ligandPart>
</feature>
<dbReference type="GO" id="GO:0016020">
    <property type="term" value="C:membrane"/>
    <property type="evidence" value="ECO:0007669"/>
    <property type="project" value="InterPro"/>
</dbReference>
<dbReference type="PROSITE" id="PS51257">
    <property type="entry name" value="PROKAR_LIPOPROTEIN"/>
    <property type="match status" value="1"/>
</dbReference>
<keyword evidence="9" id="KW-0106">Calcium</keyword>
<dbReference type="SUPFAM" id="SSF101898">
    <property type="entry name" value="NHL repeat"/>
    <property type="match status" value="1"/>
</dbReference>
<dbReference type="InterPro" id="IPR011042">
    <property type="entry name" value="6-blade_b-propeller_TolB-like"/>
</dbReference>
<evidence type="ECO:0000256" key="8">
    <source>
        <dbReference type="PIRSR" id="PIRSR600720-1"/>
    </source>
</evidence>
<dbReference type="PROSITE" id="PS51125">
    <property type="entry name" value="NHL"/>
    <property type="match status" value="1"/>
</dbReference>
<feature type="disulfide bond" evidence="10">
    <location>
        <begin position="175"/>
        <end position="195"/>
    </location>
</feature>
<dbReference type="GO" id="GO:0004598">
    <property type="term" value="F:peptidylamidoglycolate lyase activity"/>
    <property type="evidence" value="ECO:0007669"/>
    <property type="project" value="UniProtKB-EC"/>
</dbReference>
<evidence type="ECO:0000256" key="4">
    <source>
        <dbReference type="ARBA" id="ARBA00022737"/>
    </source>
</evidence>
<dbReference type="AlphaFoldDB" id="A0AAN8JSJ0"/>
<gene>
    <name evidence="12" type="ORF">SNE40_011637</name>
</gene>
<feature type="disulfide bond" evidence="10">
    <location>
        <begin position="243"/>
        <end position="254"/>
    </location>
</feature>
<dbReference type="Gene3D" id="2.120.10.30">
    <property type="entry name" value="TolB, C-terminal domain"/>
    <property type="match status" value="1"/>
</dbReference>
<feature type="binding site" evidence="8">
    <location>
        <position position="194"/>
    </location>
    <ligand>
        <name>a protein</name>
        <dbReference type="ChEBI" id="CHEBI:16541"/>
    </ligand>
    <ligandPart>
        <name>C-terminal Xaa-(2S)-2-hydroxyglycine residue</name>
        <dbReference type="ChEBI" id="CHEBI:142768"/>
    </ligandPart>
</feature>
<dbReference type="GO" id="GO:0004504">
    <property type="term" value="F:peptidylglycine monooxygenase activity"/>
    <property type="evidence" value="ECO:0007669"/>
    <property type="project" value="TreeGrafter"/>
</dbReference>
<evidence type="ECO:0000256" key="11">
    <source>
        <dbReference type="PROSITE-ProRule" id="PRU00504"/>
    </source>
</evidence>
<accession>A0AAN8JSJ0</accession>
<dbReference type="InterPro" id="IPR000720">
    <property type="entry name" value="PHM/PAL"/>
</dbReference>
<reference evidence="12 13" key="1">
    <citation type="submission" date="2024-01" db="EMBL/GenBank/DDBJ databases">
        <title>The genome of the rayed Mediterranean limpet Patella caerulea (Linnaeus, 1758).</title>
        <authorList>
            <person name="Anh-Thu Weber A."/>
            <person name="Halstead-Nussloch G."/>
        </authorList>
    </citation>
    <scope>NUCLEOTIDE SEQUENCE [LARGE SCALE GENOMIC DNA]</scope>
    <source>
        <strain evidence="12">AATW-2023a</strain>
        <tissue evidence="12">Whole specimen</tissue>
    </source>
</reference>
<comment type="cofactor">
    <cofactor evidence="9">
        <name>Zn(2+)</name>
        <dbReference type="ChEBI" id="CHEBI:29105"/>
    </cofactor>
    <text evidence="9">Binds one Zn(2+) ion per subunit.</text>
</comment>
<evidence type="ECO:0000313" key="13">
    <source>
        <dbReference type="Proteomes" id="UP001347796"/>
    </source>
</evidence>
<protein>
    <recommendedName>
        <fullName evidence="1">peptidylamidoglycolate lyase</fullName>
        <ecNumber evidence="1">4.3.2.5</ecNumber>
    </recommendedName>
</protein>
<keyword evidence="2 9" id="KW-0479">Metal-binding</keyword>
<dbReference type="PANTHER" id="PTHR10680:SF14">
    <property type="entry name" value="PEPTIDYL-GLYCINE ALPHA-AMIDATING MONOOXYGENASE"/>
    <property type="match status" value="1"/>
</dbReference>
<evidence type="ECO:0000256" key="3">
    <source>
        <dbReference type="ARBA" id="ARBA00022729"/>
    </source>
</evidence>
<keyword evidence="6" id="KW-0325">Glycoprotein</keyword>
<keyword evidence="4" id="KW-0677">Repeat</keyword>
<proteinExistence type="predicted"/>
<evidence type="ECO:0000256" key="5">
    <source>
        <dbReference type="ARBA" id="ARBA00023157"/>
    </source>
</evidence>
<evidence type="ECO:0000256" key="2">
    <source>
        <dbReference type="ARBA" id="ARBA00022723"/>
    </source>
</evidence>
<feature type="binding site" evidence="9">
    <location>
        <position position="129"/>
    </location>
    <ligand>
        <name>Ca(2+)</name>
        <dbReference type="ChEBI" id="CHEBI:29108"/>
        <note>structural</note>
    </ligand>
</feature>
<keyword evidence="5 10" id="KW-1015">Disulfide bond</keyword>
<feature type="binding site" evidence="9">
    <location>
        <position position="333"/>
    </location>
    <ligand>
        <name>Zn(2+)</name>
        <dbReference type="ChEBI" id="CHEBI:29105"/>
        <note>catalytic</note>
    </ligand>
</feature>
<dbReference type="EMBL" id="JAZGQO010000008">
    <property type="protein sequence ID" value="KAK6179228.1"/>
    <property type="molecule type" value="Genomic_DNA"/>
</dbReference>
<dbReference type="CDD" id="cd14958">
    <property type="entry name" value="NHL_PAL_like"/>
    <property type="match status" value="1"/>
</dbReference>
<name>A0AAN8JSJ0_PATCE</name>
<keyword evidence="3" id="KW-0732">Signal</keyword>
<evidence type="ECO:0000313" key="12">
    <source>
        <dbReference type="EMBL" id="KAK6179228.1"/>
    </source>
</evidence>
<feature type="binding site" evidence="8">
    <location>
        <position position="247"/>
    </location>
    <ligand>
        <name>a protein</name>
        <dbReference type="ChEBI" id="CHEBI:16541"/>
    </ligand>
    <ligandPart>
        <name>C-terminal Xaa-(2S)-2-hydroxyglycine residue</name>
        <dbReference type="ChEBI" id="CHEBI:142768"/>
    </ligandPart>
</feature>
<keyword evidence="13" id="KW-1185">Reference proteome</keyword>
<feature type="binding site" evidence="9">
    <location>
        <position position="231"/>
    </location>
    <ligand>
        <name>Zn(2+)</name>
        <dbReference type="ChEBI" id="CHEBI:29105"/>
        <note>catalytic</note>
    </ligand>
</feature>
<feature type="binding site" evidence="9">
    <location>
        <position position="127"/>
    </location>
    <ligand>
        <name>Zn(2+)</name>
        <dbReference type="ChEBI" id="CHEBI:29105"/>
        <note>catalytic</note>
    </ligand>
</feature>
<dbReference type="PRINTS" id="PR00790">
    <property type="entry name" value="PAMONOXGNASE"/>
</dbReference>
<dbReference type="Proteomes" id="UP001347796">
    <property type="component" value="Unassembled WGS sequence"/>
</dbReference>
<comment type="caution">
    <text evidence="12">The sequence shown here is derived from an EMBL/GenBank/DDBJ whole genome shotgun (WGS) entry which is preliminary data.</text>
</comment>
<feature type="binding site" evidence="9">
    <location>
        <position position="62"/>
    </location>
    <ligand>
        <name>Ca(2+)</name>
        <dbReference type="ChEBI" id="CHEBI:29108"/>
        <note>structural</note>
    </ligand>
</feature>
<keyword evidence="9" id="KW-0862">Zinc</keyword>
<keyword evidence="7" id="KW-0456">Lyase</keyword>
<dbReference type="EC" id="4.3.2.5" evidence="1"/>
<organism evidence="12 13">
    <name type="scientific">Patella caerulea</name>
    <name type="common">Rayed Mediterranean limpet</name>
    <dbReference type="NCBI Taxonomy" id="87958"/>
    <lineage>
        <taxon>Eukaryota</taxon>
        <taxon>Metazoa</taxon>
        <taxon>Spiralia</taxon>
        <taxon>Lophotrochozoa</taxon>
        <taxon>Mollusca</taxon>
        <taxon>Gastropoda</taxon>
        <taxon>Patellogastropoda</taxon>
        <taxon>Patelloidea</taxon>
        <taxon>Patellidae</taxon>
        <taxon>Patella</taxon>
    </lineage>
</organism>